<evidence type="ECO:0000313" key="2">
    <source>
        <dbReference type="Proteomes" id="UP001165064"/>
    </source>
</evidence>
<gene>
    <name evidence="1" type="ORF">Amon02_001031900</name>
</gene>
<dbReference type="Proteomes" id="UP001165064">
    <property type="component" value="Unassembled WGS sequence"/>
</dbReference>
<accession>A0ACB5TZ09</accession>
<organism evidence="1 2">
    <name type="scientific">Ambrosiozyma monospora</name>
    <name type="common">Yeast</name>
    <name type="synonym">Endomycopsis monosporus</name>
    <dbReference type="NCBI Taxonomy" id="43982"/>
    <lineage>
        <taxon>Eukaryota</taxon>
        <taxon>Fungi</taxon>
        <taxon>Dikarya</taxon>
        <taxon>Ascomycota</taxon>
        <taxon>Saccharomycotina</taxon>
        <taxon>Pichiomycetes</taxon>
        <taxon>Pichiales</taxon>
        <taxon>Pichiaceae</taxon>
        <taxon>Ambrosiozyma</taxon>
    </lineage>
</organism>
<dbReference type="EMBL" id="BSXS01010236">
    <property type="protein sequence ID" value="GME97760.1"/>
    <property type="molecule type" value="Genomic_DNA"/>
</dbReference>
<comment type="caution">
    <text evidence="1">The sequence shown here is derived from an EMBL/GenBank/DDBJ whole genome shotgun (WGS) entry which is preliminary data.</text>
</comment>
<sequence length="215" mass="24172">MMVSLNGSANNITSQSNVSNEELVQSLQSQIDELLKIKEGEDQEQLSLRHGYESTKRKLTDLEENYKQSINSLNNTHRALNVLQTELEKQKASNKQLRNELEEVRLKRKMQSPRNFSTASMDHLGNGRSNSLTSNSGVGSNSGGPGSVVGGLDSVDEVDIDDRINDLQEEVSRSGFKIKDLQADLYIVRQERDQLKDELVTLKKRMLFDSTNDSE</sequence>
<protein>
    <submittedName>
        <fullName evidence="1">Unnamed protein product</fullName>
    </submittedName>
</protein>
<evidence type="ECO:0000313" key="1">
    <source>
        <dbReference type="EMBL" id="GME97760.1"/>
    </source>
</evidence>
<proteinExistence type="predicted"/>
<keyword evidence="2" id="KW-1185">Reference proteome</keyword>
<reference evidence="1" key="1">
    <citation type="submission" date="2023-04" db="EMBL/GenBank/DDBJ databases">
        <title>Ambrosiozyma monospora NBRC 10751.</title>
        <authorList>
            <person name="Ichikawa N."/>
            <person name="Sato H."/>
            <person name="Tonouchi N."/>
        </authorList>
    </citation>
    <scope>NUCLEOTIDE SEQUENCE</scope>
    <source>
        <strain evidence="1">NBRC 10751</strain>
    </source>
</reference>
<name>A0ACB5TZ09_AMBMO</name>